<dbReference type="Gene3D" id="2.60.40.1120">
    <property type="entry name" value="Carboxypeptidase-like, regulatory domain"/>
    <property type="match status" value="1"/>
</dbReference>
<dbReference type="InterPro" id="IPR036942">
    <property type="entry name" value="Beta-barrel_TonB_sf"/>
</dbReference>
<accession>A0ABW8YS17</accession>
<keyword evidence="2 8" id="KW-0813">Transport</keyword>
<evidence type="ECO:0000256" key="9">
    <source>
        <dbReference type="RuleBase" id="RU003357"/>
    </source>
</evidence>
<dbReference type="NCBIfam" id="TIGR04056">
    <property type="entry name" value="OMP_RagA_SusC"/>
    <property type="match status" value="1"/>
</dbReference>
<dbReference type="SUPFAM" id="SSF49464">
    <property type="entry name" value="Carboxypeptidase regulatory domain-like"/>
    <property type="match status" value="1"/>
</dbReference>
<evidence type="ECO:0000313" key="13">
    <source>
        <dbReference type="EMBL" id="MFL9842839.1"/>
    </source>
</evidence>
<evidence type="ECO:0000259" key="11">
    <source>
        <dbReference type="Pfam" id="PF00593"/>
    </source>
</evidence>
<dbReference type="SUPFAM" id="SSF56935">
    <property type="entry name" value="Porins"/>
    <property type="match status" value="1"/>
</dbReference>
<organism evidence="13 14">
    <name type="scientific">Flavobacterium rhizosphaerae</name>
    <dbReference type="NCBI Taxonomy" id="3163298"/>
    <lineage>
        <taxon>Bacteria</taxon>
        <taxon>Pseudomonadati</taxon>
        <taxon>Bacteroidota</taxon>
        <taxon>Flavobacteriia</taxon>
        <taxon>Flavobacteriales</taxon>
        <taxon>Flavobacteriaceae</taxon>
        <taxon>Flavobacterium</taxon>
    </lineage>
</organism>
<evidence type="ECO:0000256" key="2">
    <source>
        <dbReference type="ARBA" id="ARBA00022448"/>
    </source>
</evidence>
<proteinExistence type="inferred from homology"/>
<feature type="domain" description="TonB-dependent receptor plug" evidence="12">
    <location>
        <begin position="116"/>
        <end position="225"/>
    </location>
</feature>
<evidence type="ECO:0000256" key="6">
    <source>
        <dbReference type="ARBA" id="ARBA00023136"/>
    </source>
</evidence>
<evidence type="ECO:0000256" key="8">
    <source>
        <dbReference type="PROSITE-ProRule" id="PRU01360"/>
    </source>
</evidence>
<feature type="domain" description="TonB-dependent receptor-like beta-barrel" evidence="11">
    <location>
        <begin position="421"/>
        <end position="924"/>
    </location>
</feature>
<reference evidence="13 14" key="1">
    <citation type="submission" date="2024-06" db="EMBL/GenBank/DDBJ databases">
        <authorList>
            <person name="Kaempfer P."/>
            <person name="Viver T."/>
        </authorList>
    </citation>
    <scope>NUCLEOTIDE SEQUENCE [LARGE SCALE GENOMIC DNA]</scope>
    <source>
        <strain evidence="13 14">ST-119</strain>
    </source>
</reference>
<evidence type="ECO:0000256" key="7">
    <source>
        <dbReference type="ARBA" id="ARBA00023237"/>
    </source>
</evidence>
<keyword evidence="3 8" id="KW-1134">Transmembrane beta strand</keyword>
<dbReference type="InterPro" id="IPR012910">
    <property type="entry name" value="Plug_dom"/>
</dbReference>
<dbReference type="PROSITE" id="PS52016">
    <property type="entry name" value="TONB_DEPENDENT_REC_3"/>
    <property type="match status" value="1"/>
</dbReference>
<dbReference type="NCBIfam" id="TIGR04057">
    <property type="entry name" value="SusC_RagA_signa"/>
    <property type="match status" value="1"/>
</dbReference>
<keyword evidence="4 8" id="KW-0812">Transmembrane</keyword>
<dbReference type="InterPro" id="IPR023997">
    <property type="entry name" value="TonB-dep_OMP_SusC/RagA_CS"/>
</dbReference>
<feature type="signal peptide" evidence="10">
    <location>
        <begin position="1"/>
        <end position="22"/>
    </location>
</feature>
<protein>
    <submittedName>
        <fullName evidence="13">SusC/RagA family TonB-linked outer membrane protein</fullName>
    </submittedName>
</protein>
<dbReference type="InterPro" id="IPR000531">
    <property type="entry name" value="Beta-barrel_TonB"/>
</dbReference>
<dbReference type="Proteomes" id="UP001629156">
    <property type="component" value="Unassembled WGS sequence"/>
</dbReference>
<keyword evidence="6 8" id="KW-0472">Membrane</keyword>
<keyword evidence="5 9" id="KW-0798">TonB box</keyword>
<comment type="subcellular location">
    <subcellularLocation>
        <location evidence="1 8">Cell outer membrane</location>
        <topology evidence="1 8">Multi-pass membrane protein</topology>
    </subcellularLocation>
</comment>
<dbReference type="RefSeq" id="WP_408083066.1">
    <property type="nucleotide sequence ID" value="NZ_JBELPZ010000001.1"/>
</dbReference>
<evidence type="ECO:0000256" key="1">
    <source>
        <dbReference type="ARBA" id="ARBA00004571"/>
    </source>
</evidence>
<comment type="caution">
    <text evidence="13">The sequence shown here is derived from an EMBL/GenBank/DDBJ whole genome shotgun (WGS) entry which is preliminary data.</text>
</comment>
<keyword evidence="10" id="KW-0732">Signal</keyword>
<dbReference type="Pfam" id="PF13715">
    <property type="entry name" value="CarbopepD_reg_2"/>
    <property type="match status" value="1"/>
</dbReference>
<name>A0ABW8YS17_9FLAO</name>
<evidence type="ECO:0000256" key="4">
    <source>
        <dbReference type="ARBA" id="ARBA00022692"/>
    </source>
</evidence>
<evidence type="ECO:0000259" key="12">
    <source>
        <dbReference type="Pfam" id="PF07715"/>
    </source>
</evidence>
<feature type="chain" id="PRO_5045813452" evidence="10">
    <location>
        <begin position="23"/>
        <end position="1027"/>
    </location>
</feature>
<dbReference type="InterPro" id="IPR023996">
    <property type="entry name" value="TonB-dep_OMP_SusC/RagA"/>
</dbReference>
<dbReference type="EMBL" id="JBELPZ010000001">
    <property type="protein sequence ID" value="MFL9842839.1"/>
    <property type="molecule type" value="Genomic_DNA"/>
</dbReference>
<dbReference type="Pfam" id="PF07715">
    <property type="entry name" value="Plug"/>
    <property type="match status" value="1"/>
</dbReference>
<dbReference type="Gene3D" id="2.170.130.10">
    <property type="entry name" value="TonB-dependent receptor, plug domain"/>
    <property type="match status" value="1"/>
</dbReference>
<comment type="similarity">
    <text evidence="8 9">Belongs to the TonB-dependent receptor family.</text>
</comment>
<dbReference type="InterPro" id="IPR037066">
    <property type="entry name" value="Plug_dom_sf"/>
</dbReference>
<keyword evidence="14" id="KW-1185">Reference proteome</keyword>
<gene>
    <name evidence="13" type="ORF">ABS766_00275</name>
</gene>
<dbReference type="InterPro" id="IPR039426">
    <property type="entry name" value="TonB-dep_rcpt-like"/>
</dbReference>
<sequence length="1027" mass="113266">MKLKFTWIFTLLLAFFIQFSYAQEKTVTGTVKDDQGLPLPGVIVKVQGASSQGVVTDFDGKFSIQAAQGQKLVFSYVGYQDAVVTVGASSTVPDVELQPGRMLDDVVVEAYRTTSKRKSTVAVTTITSETIENRPNVSFIQSLQGQIPGLNISTGSGSPGSSQTSVLLRGLGSINGNTDPLYVIDGVPSDFANFRTINSNDIASVSVLKDAGATSIYGNRGANGVIVVKTKRGSYDGKFSVRYSGVTGFTTLQDNNYNIMNGQDLLRLERERGLGEGATGGVGGTPLTDAEIAQYPNTNWKDYFFRTGVTQQHNLSFTGGSKLLNSFVSLGYFKQEGIVPSTDIQRISLRSNFTGKSNNERFDYTVNVYGGFSRRNQLEAETRSQTDPDFAGNILQNPLQGMLSSLPYLDPNAYPADNGQDLYDLIGNPSFRNTPYMLMDYIDHMYNRYDEIKLLFNGTANYKITEDLTFGVIGGVDFTDYNRVFARTPESYLAVVAAAPAGWREFAGLEQITDYRNFGFNGNTRLSYSKIFGEKHGLDISVMTEYYKAHNSYNIFQTSGLNPKTYEPGAGTGYVPFDPSNPNLFQRTVSAYKAEAGLFSYFATLDYDYNSRFGLGASIRRDASYRFVADNRWGTFWSVSGRWNIDQEPFMANSSITELKLRGSIGTTGNQNIDGDSPYAAGNYTRTLYGTGSGYNNQSGLAQIQLGNPGLKWETIMQANIGIDFVWNRKVSGTIDVYRKYTKDLFQSAPVSAVYGTYGAFGNTGNLENKGVEALLNYDVFPSSSDFTLRLTANGSYNHNKVDNFPDGATYLTSQAHVNGQVAYQYWLYKYAGVNPVDGNLLFYTADGDLTENPQQGDRVLTGKSPIPRYQGGFGFEANYKGFYLTTQFTFVADVYRFDYDLSNLMDPNNLGSFPVADDFNNAWTPDNRSTSVPSIFATNAASASGSDRFLRDSSYLRLKFTSIGYNVPAKFLDKTFLTSARLYVQGENFLTWTKWRGFDPESNNAGSTFGGYPTPRVFSFGVDLSL</sequence>
<evidence type="ECO:0000313" key="14">
    <source>
        <dbReference type="Proteomes" id="UP001629156"/>
    </source>
</evidence>
<evidence type="ECO:0000256" key="3">
    <source>
        <dbReference type="ARBA" id="ARBA00022452"/>
    </source>
</evidence>
<dbReference type="InterPro" id="IPR008969">
    <property type="entry name" value="CarboxyPept-like_regulatory"/>
</dbReference>
<dbReference type="Gene3D" id="2.40.170.20">
    <property type="entry name" value="TonB-dependent receptor, beta-barrel domain"/>
    <property type="match status" value="1"/>
</dbReference>
<evidence type="ECO:0000256" key="5">
    <source>
        <dbReference type="ARBA" id="ARBA00023077"/>
    </source>
</evidence>
<evidence type="ECO:0000256" key="10">
    <source>
        <dbReference type="SAM" id="SignalP"/>
    </source>
</evidence>
<dbReference type="Pfam" id="PF00593">
    <property type="entry name" value="TonB_dep_Rec_b-barrel"/>
    <property type="match status" value="1"/>
</dbReference>
<keyword evidence="7 8" id="KW-0998">Cell outer membrane</keyword>